<dbReference type="OrthoDB" id="2270427at2"/>
<evidence type="ECO:0000259" key="1">
    <source>
        <dbReference type="Pfam" id="PF08223"/>
    </source>
</evidence>
<dbReference type="InterPro" id="IPR036388">
    <property type="entry name" value="WH-like_DNA-bd_sf"/>
</dbReference>
<dbReference type="RefSeq" id="WP_153536364.1">
    <property type="nucleotide sequence ID" value="NZ_WEGH01000003.1"/>
</dbReference>
<dbReference type="Gene3D" id="1.10.10.10">
    <property type="entry name" value="Winged helix-like DNA-binding domain superfamily/Winged helix DNA-binding domain"/>
    <property type="match status" value="1"/>
</dbReference>
<dbReference type="AlphaFoldDB" id="A0A7K0C251"/>
<keyword evidence="4" id="KW-1185">Reference proteome</keyword>
<evidence type="ECO:0008006" key="5">
    <source>
        <dbReference type="Google" id="ProtNLM"/>
    </source>
</evidence>
<accession>A0A7K0C251</accession>
<evidence type="ECO:0000259" key="2">
    <source>
        <dbReference type="Pfam" id="PF20803"/>
    </source>
</evidence>
<dbReference type="EMBL" id="WEGH01000003">
    <property type="protein sequence ID" value="MQY06874.1"/>
    <property type="molecule type" value="Genomic_DNA"/>
</dbReference>
<dbReference type="PANTHER" id="PTHR30319">
    <property type="entry name" value="PHENYLACETIC ACID REGULATOR-RELATED TRANSCRIPTIONAL REPRESSOR"/>
    <property type="match status" value="1"/>
</dbReference>
<feature type="domain" description="Transcriptional repressor PaaX-like central Cas2-like" evidence="2">
    <location>
        <begin position="95"/>
        <end position="174"/>
    </location>
</feature>
<dbReference type="PIRSF" id="PIRSF020623">
    <property type="entry name" value="PaaX"/>
    <property type="match status" value="1"/>
</dbReference>
<feature type="domain" description="Transcriptional repressor PaaX-like C-terminal" evidence="1">
    <location>
        <begin position="183"/>
        <end position="268"/>
    </location>
</feature>
<dbReference type="InterPro" id="IPR013225">
    <property type="entry name" value="PaaX_C"/>
</dbReference>
<dbReference type="Gene3D" id="3.30.70.2650">
    <property type="match status" value="1"/>
</dbReference>
<evidence type="ECO:0000313" key="3">
    <source>
        <dbReference type="EMBL" id="MQY06874.1"/>
    </source>
</evidence>
<protein>
    <recommendedName>
        <fullName evidence="5">Repressor</fullName>
    </recommendedName>
</protein>
<evidence type="ECO:0000313" key="4">
    <source>
        <dbReference type="Proteomes" id="UP000487268"/>
    </source>
</evidence>
<proteinExistence type="predicted"/>
<dbReference type="PANTHER" id="PTHR30319:SF1">
    <property type="entry name" value="TRANSCRIPTIONAL REPRESSOR PAAX"/>
    <property type="match status" value="1"/>
</dbReference>
<dbReference type="GO" id="GO:0006351">
    <property type="term" value="P:DNA-templated transcription"/>
    <property type="evidence" value="ECO:0007669"/>
    <property type="project" value="InterPro"/>
</dbReference>
<dbReference type="Gene3D" id="1.20.58.1460">
    <property type="match status" value="1"/>
</dbReference>
<dbReference type="Pfam" id="PF08223">
    <property type="entry name" value="PaaX_C"/>
    <property type="match status" value="1"/>
</dbReference>
<dbReference type="Proteomes" id="UP000487268">
    <property type="component" value="Unassembled WGS sequence"/>
</dbReference>
<reference evidence="3 4" key="1">
    <citation type="submission" date="2019-10" db="EMBL/GenBank/DDBJ databases">
        <title>Actinomadura rubteroloni sp. nov. and Actinomadura macrotermitis sp. nov., isolated from the gut of fungus growing-termite Macrotermes natalensis.</title>
        <authorList>
            <person name="Benndorf R."/>
            <person name="Martin K."/>
            <person name="Kuefner M."/>
            <person name="De Beer W."/>
            <person name="Kaster A.-K."/>
            <person name="Vollmers J."/>
            <person name="Poulsen M."/>
            <person name="Beemelmanns C."/>
        </authorList>
    </citation>
    <scope>NUCLEOTIDE SEQUENCE [LARGE SCALE GENOMIC DNA]</scope>
    <source>
        <strain evidence="3 4">RB68</strain>
    </source>
</reference>
<sequence>MPTGEVEVPTRTLVEAMVRADGTVDAGELYAVAGALGMTDQQVRLCVKRLVADGRFAQEGRGRRAVLRATAETHRALEPNAAFVRFMYEQDRGEAPWDGVWHLAAFAVPEPARTARDALRDAIVALGGAALQGGLYVTANPWEELLEAEVARLGAEPYVTLLTSTDLRVGGTRDARELAARLWPLDDLAAGHERLARVARERLARLADPAPLGRPELLTVAIELAAEFTRAMEPDPLLPPELLPRPWPGATARELIARCWAGLLERSAETPVPRLFGLYASVVDEIAEHVRRVE</sequence>
<dbReference type="InterPro" id="IPR011965">
    <property type="entry name" value="PaaX_trns_reg"/>
</dbReference>
<dbReference type="Pfam" id="PF20803">
    <property type="entry name" value="PaaX_M"/>
    <property type="match status" value="1"/>
</dbReference>
<organism evidence="3 4">
    <name type="scientific">Actinomadura macrotermitis</name>
    <dbReference type="NCBI Taxonomy" id="2585200"/>
    <lineage>
        <taxon>Bacteria</taxon>
        <taxon>Bacillati</taxon>
        <taxon>Actinomycetota</taxon>
        <taxon>Actinomycetes</taxon>
        <taxon>Streptosporangiales</taxon>
        <taxon>Thermomonosporaceae</taxon>
        <taxon>Actinomadura</taxon>
    </lineage>
</organism>
<name>A0A7K0C251_9ACTN</name>
<dbReference type="InterPro" id="IPR048846">
    <property type="entry name" value="PaaX-like_central"/>
</dbReference>
<gene>
    <name evidence="3" type="ORF">ACRB68_49710</name>
</gene>
<comment type="caution">
    <text evidence="3">The sequence shown here is derived from an EMBL/GenBank/DDBJ whole genome shotgun (WGS) entry which is preliminary data.</text>
</comment>